<dbReference type="RefSeq" id="WP_182987942.1">
    <property type="nucleotide sequence ID" value="NZ_JABEQD010000060.1"/>
</dbReference>
<feature type="non-terminal residue" evidence="2">
    <location>
        <position position="1"/>
    </location>
</feature>
<accession>A0A7W4IXF4</accession>
<feature type="domain" description="MBG" evidence="1">
    <location>
        <begin position="83"/>
        <end position="159"/>
    </location>
</feature>
<name>A0A7W4IXF4_9PROT</name>
<sequence>LTVTALDQTSTYGNSPALGSSAFSTTGLVNGDSVSAVTLATPATGASNVGHYGITAAGATGTGLSNYAVTYRGGTLTIDPAALTVTALDQTSTYGQTPALGSAAFTTAGLVNGDTVAAVTLATPATGASSVGHYGITAAGATGSGLSNYAVTYRGGTLTIDPAALTVTALDQ</sequence>
<feature type="non-terminal residue" evidence="2">
    <location>
        <position position="172"/>
    </location>
</feature>
<dbReference type="InterPro" id="IPR041286">
    <property type="entry name" value="MBG_2"/>
</dbReference>
<gene>
    <name evidence="2" type="ORF">HLH36_19625</name>
</gene>
<keyword evidence="3" id="KW-1185">Reference proteome</keyword>
<protein>
    <submittedName>
        <fullName evidence="2">MBG-2 domain-containing protein</fullName>
    </submittedName>
</protein>
<dbReference type="Proteomes" id="UP000559860">
    <property type="component" value="Unassembled WGS sequence"/>
</dbReference>
<dbReference type="AlphaFoldDB" id="A0A7W4IXF4"/>
<evidence type="ECO:0000259" key="1">
    <source>
        <dbReference type="Pfam" id="PF18676"/>
    </source>
</evidence>
<organism evidence="2 3">
    <name type="scientific">Gluconacetobacter aggeris</name>
    <dbReference type="NCBI Taxonomy" id="1286186"/>
    <lineage>
        <taxon>Bacteria</taxon>
        <taxon>Pseudomonadati</taxon>
        <taxon>Pseudomonadota</taxon>
        <taxon>Alphaproteobacteria</taxon>
        <taxon>Acetobacterales</taxon>
        <taxon>Acetobacteraceae</taxon>
        <taxon>Gluconacetobacter</taxon>
    </lineage>
</organism>
<proteinExistence type="predicted"/>
<comment type="caution">
    <text evidence="2">The sequence shown here is derived from an EMBL/GenBank/DDBJ whole genome shotgun (WGS) entry which is preliminary data.</text>
</comment>
<reference evidence="2 3" key="1">
    <citation type="submission" date="2020-04" db="EMBL/GenBank/DDBJ databases">
        <title>Description of novel Gluconacetobacter.</title>
        <authorList>
            <person name="Sombolestani A."/>
        </authorList>
    </citation>
    <scope>NUCLEOTIDE SEQUENCE [LARGE SCALE GENOMIC DNA]</scope>
    <source>
        <strain evidence="2 3">LMG 27801</strain>
    </source>
</reference>
<dbReference type="Pfam" id="PF18676">
    <property type="entry name" value="MBG_2"/>
    <property type="match status" value="2"/>
</dbReference>
<dbReference type="EMBL" id="JABEQD010000060">
    <property type="protein sequence ID" value="MBB2170507.1"/>
    <property type="molecule type" value="Genomic_DNA"/>
</dbReference>
<dbReference type="Gene3D" id="3.30.160.710">
    <property type="match status" value="1"/>
</dbReference>
<evidence type="ECO:0000313" key="2">
    <source>
        <dbReference type="EMBL" id="MBB2170507.1"/>
    </source>
</evidence>
<feature type="domain" description="MBG" evidence="1">
    <location>
        <begin position="1"/>
        <end position="77"/>
    </location>
</feature>
<evidence type="ECO:0000313" key="3">
    <source>
        <dbReference type="Proteomes" id="UP000559860"/>
    </source>
</evidence>